<evidence type="ECO:0000313" key="2">
    <source>
        <dbReference type="Proteomes" id="UP000243106"/>
    </source>
</evidence>
<organism evidence="1 2">
    <name type="scientific">Roseivivax halotolerans</name>
    <dbReference type="NCBI Taxonomy" id="93684"/>
    <lineage>
        <taxon>Bacteria</taxon>
        <taxon>Pseudomonadati</taxon>
        <taxon>Pseudomonadota</taxon>
        <taxon>Alphaproteobacteria</taxon>
        <taxon>Rhodobacterales</taxon>
        <taxon>Roseobacteraceae</taxon>
        <taxon>Roseivivax</taxon>
    </lineage>
</organism>
<evidence type="ECO:0008006" key="3">
    <source>
        <dbReference type="Google" id="ProtNLM"/>
    </source>
</evidence>
<keyword evidence="2" id="KW-1185">Reference proteome</keyword>
<dbReference type="EMBL" id="FOXV01000014">
    <property type="protein sequence ID" value="SFQ63099.1"/>
    <property type="molecule type" value="Genomic_DNA"/>
</dbReference>
<gene>
    <name evidence="1" type="ORF">SAMN05421853_11482</name>
</gene>
<dbReference type="AlphaFoldDB" id="A0A1I6A324"/>
<dbReference type="RefSeq" id="WP_093014807.1">
    <property type="nucleotide sequence ID" value="NZ_FOXV01000014.1"/>
</dbReference>
<dbReference type="Proteomes" id="UP000243106">
    <property type="component" value="Unassembled WGS sequence"/>
</dbReference>
<sequence length="78" mass="8745">MGNANLNISVIDKRMLKQSEAADYTGLPVKHFKTTCPVQPVEMRPGTILWDKRDLDKWIDAMKEGAEMATQDAILGKL</sequence>
<reference evidence="2" key="1">
    <citation type="submission" date="2016-10" db="EMBL/GenBank/DDBJ databases">
        <authorList>
            <person name="Varghese N."/>
            <person name="Submissions S."/>
        </authorList>
    </citation>
    <scope>NUCLEOTIDE SEQUENCE [LARGE SCALE GENOMIC DNA]</scope>
    <source>
        <strain evidence="2">JCM 10271</strain>
    </source>
</reference>
<evidence type="ECO:0000313" key="1">
    <source>
        <dbReference type="EMBL" id="SFQ63099.1"/>
    </source>
</evidence>
<accession>A0A1I6A324</accession>
<protein>
    <recommendedName>
        <fullName evidence="3">Prophage CP4-57 regulatory protein (AlpA)</fullName>
    </recommendedName>
</protein>
<dbReference type="STRING" id="93684.SAMN05421853_11482"/>
<proteinExistence type="predicted"/>
<name>A0A1I6A324_9RHOB</name>